<gene>
    <name evidence="2" type="ORF">GCM10010145_06580</name>
</gene>
<organism evidence="2 3">
    <name type="scientific">Streptomyces ruber</name>
    <dbReference type="NCBI Taxonomy" id="83378"/>
    <lineage>
        <taxon>Bacteria</taxon>
        <taxon>Bacillati</taxon>
        <taxon>Actinomycetota</taxon>
        <taxon>Actinomycetes</taxon>
        <taxon>Kitasatosporales</taxon>
        <taxon>Streptomycetaceae</taxon>
        <taxon>Streptomyces</taxon>
    </lineage>
</organism>
<evidence type="ECO:0000259" key="1">
    <source>
        <dbReference type="Pfam" id="PF04149"/>
    </source>
</evidence>
<evidence type="ECO:0000313" key="2">
    <source>
        <dbReference type="EMBL" id="GGQ41091.1"/>
    </source>
</evidence>
<name>A0A918B7A9_9ACTN</name>
<accession>A0A918B7A9</accession>
<dbReference type="RefSeq" id="WP_189215031.1">
    <property type="nucleotide sequence ID" value="NZ_BMQK01000001.1"/>
</dbReference>
<protein>
    <recommendedName>
        <fullName evidence="1">DUF397 domain-containing protein</fullName>
    </recommendedName>
</protein>
<comment type="caution">
    <text evidence="2">The sequence shown here is derived from an EMBL/GenBank/DDBJ whole genome shotgun (WGS) entry which is preliminary data.</text>
</comment>
<dbReference type="Proteomes" id="UP000620156">
    <property type="component" value="Unassembled WGS sequence"/>
</dbReference>
<sequence>MTEHNWQKSSYSETASSCVYLAATPTGGILLRESDEPDTVLRTSRHRLGMLIRAVRDRHQPTTG</sequence>
<reference evidence="2" key="2">
    <citation type="submission" date="2020-09" db="EMBL/GenBank/DDBJ databases">
        <authorList>
            <person name="Sun Q."/>
            <person name="Ohkuma M."/>
        </authorList>
    </citation>
    <scope>NUCLEOTIDE SEQUENCE</scope>
    <source>
        <strain evidence="2">JCM 3131</strain>
    </source>
</reference>
<dbReference type="InterPro" id="IPR007278">
    <property type="entry name" value="DUF397"/>
</dbReference>
<proteinExistence type="predicted"/>
<dbReference type="EMBL" id="BMQK01000001">
    <property type="protein sequence ID" value="GGQ41091.1"/>
    <property type="molecule type" value="Genomic_DNA"/>
</dbReference>
<feature type="domain" description="DUF397" evidence="1">
    <location>
        <begin position="5"/>
        <end position="56"/>
    </location>
</feature>
<dbReference type="Pfam" id="PF04149">
    <property type="entry name" value="DUF397"/>
    <property type="match status" value="1"/>
</dbReference>
<reference evidence="2" key="1">
    <citation type="journal article" date="2014" name="Int. J. Syst. Evol. Microbiol.">
        <title>Complete genome sequence of Corynebacterium casei LMG S-19264T (=DSM 44701T), isolated from a smear-ripened cheese.</title>
        <authorList>
            <consortium name="US DOE Joint Genome Institute (JGI-PGF)"/>
            <person name="Walter F."/>
            <person name="Albersmeier A."/>
            <person name="Kalinowski J."/>
            <person name="Ruckert C."/>
        </authorList>
    </citation>
    <scope>NUCLEOTIDE SEQUENCE</scope>
    <source>
        <strain evidence="2">JCM 3131</strain>
    </source>
</reference>
<dbReference type="AlphaFoldDB" id="A0A918B7A9"/>
<keyword evidence="3" id="KW-1185">Reference proteome</keyword>
<evidence type="ECO:0000313" key="3">
    <source>
        <dbReference type="Proteomes" id="UP000620156"/>
    </source>
</evidence>